<evidence type="ECO:0000256" key="3">
    <source>
        <dbReference type="ARBA" id="ARBA00023082"/>
    </source>
</evidence>
<evidence type="ECO:0000313" key="9">
    <source>
        <dbReference type="Proteomes" id="UP000291101"/>
    </source>
</evidence>
<dbReference type="InterPro" id="IPR039425">
    <property type="entry name" value="RNA_pol_sigma-70-like"/>
</dbReference>
<feature type="domain" description="RNA polymerase sigma factor 70 region 4 type 2" evidence="7">
    <location>
        <begin position="104"/>
        <end position="155"/>
    </location>
</feature>
<dbReference type="InterPro" id="IPR014325">
    <property type="entry name" value="RNA_pol_sigma-E_actinobac"/>
</dbReference>
<dbReference type="CDD" id="cd06171">
    <property type="entry name" value="Sigma70_r4"/>
    <property type="match status" value="1"/>
</dbReference>
<dbReference type="OrthoDB" id="3692620at2"/>
<dbReference type="Proteomes" id="UP000291101">
    <property type="component" value="Unassembled WGS sequence"/>
</dbReference>
<evidence type="ECO:0000259" key="6">
    <source>
        <dbReference type="Pfam" id="PF04542"/>
    </source>
</evidence>
<protein>
    <submittedName>
        <fullName evidence="8">SigE family RNA polymerase sigma factor</fullName>
    </submittedName>
</protein>
<evidence type="ECO:0000256" key="4">
    <source>
        <dbReference type="ARBA" id="ARBA00023125"/>
    </source>
</evidence>
<comment type="caution">
    <text evidence="8">The sequence shown here is derived from an EMBL/GenBank/DDBJ whole genome shotgun (WGS) entry which is preliminary data.</text>
</comment>
<feature type="domain" description="RNA polymerase sigma-70 region 2" evidence="6">
    <location>
        <begin position="19"/>
        <end position="79"/>
    </location>
</feature>
<dbReference type="SUPFAM" id="SSF88659">
    <property type="entry name" value="Sigma3 and sigma4 domains of RNA polymerase sigma factors"/>
    <property type="match status" value="1"/>
</dbReference>
<dbReference type="Gene3D" id="1.10.1740.10">
    <property type="match status" value="1"/>
</dbReference>
<evidence type="ECO:0000256" key="2">
    <source>
        <dbReference type="ARBA" id="ARBA00023015"/>
    </source>
</evidence>
<evidence type="ECO:0000313" key="8">
    <source>
        <dbReference type="EMBL" id="RYC12646.1"/>
    </source>
</evidence>
<keyword evidence="2" id="KW-0805">Transcription regulation</keyword>
<evidence type="ECO:0000259" key="7">
    <source>
        <dbReference type="Pfam" id="PF08281"/>
    </source>
</evidence>
<gene>
    <name evidence="8" type="ORF">EUA94_08255</name>
</gene>
<accession>A0A4Q2T1W2</accession>
<reference evidence="8 9" key="1">
    <citation type="submission" date="2019-01" db="EMBL/GenBank/DDBJ databases">
        <title>Novel species of Nocardioides.</title>
        <authorList>
            <person name="Liu Q."/>
            <person name="X Y.-H."/>
        </authorList>
    </citation>
    <scope>NUCLEOTIDE SEQUENCE [LARGE SCALE GENOMIC DNA]</scope>
    <source>
        <strain evidence="8 9">HLT2-9</strain>
    </source>
</reference>
<dbReference type="InterPro" id="IPR013325">
    <property type="entry name" value="RNA_pol_sigma_r2"/>
</dbReference>
<dbReference type="RefSeq" id="WP_129426390.1">
    <property type="nucleotide sequence ID" value="NZ_SDWV01000006.1"/>
</dbReference>
<dbReference type="EMBL" id="SDWV01000006">
    <property type="protein sequence ID" value="RYC12646.1"/>
    <property type="molecule type" value="Genomic_DNA"/>
</dbReference>
<dbReference type="PANTHER" id="PTHR43133">
    <property type="entry name" value="RNA POLYMERASE ECF-TYPE SIGMA FACTO"/>
    <property type="match status" value="1"/>
</dbReference>
<dbReference type="GO" id="GO:0006352">
    <property type="term" value="P:DNA-templated transcription initiation"/>
    <property type="evidence" value="ECO:0007669"/>
    <property type="project" value="InterPro"/>
</dbReference>
<dbReference type="InterPro" id="IPR014284">
    <property type="entry name" value="RNA_pol_sigma-70_dom"/>
</dbReference>
<dbReference type="GO" id="GO:0016987">
    <property type="term" value="F:sigma factor activity"/>
    <property type="evidence" value="ECO:0007669"/>
    <property type="project" value="UniProtKB-KW"/>
</dbReference>
<dbReference type="Pfam" id="PF08281">
    <property type="entry name" value="Sigma70_r4_2"/>
    <property type="match status" value="1"/>
</dbReference>
<evidence type="ECO:0000256" key="1">
    <source>
        <dbReference type="ARBA" id="ARBA00010641"/>
    </source>
</evidence>
<dbReference type="AlphaFoldDB" id="A0A4Q2T1W2"/>
<keyword evidence="4" id="KW-0238">DNA-binding</keyword>
<proteinExistence type="inferred from homology"/>
<dbReference type="InterPro" id="IPR013324">
    <property type="entry name" value="RNA_pol_sigma_r3/r4-like"/>
</dbReference>
<keyword evidence="3" id="KW-0731">Sigma factor</keyword>
<keyword evidence="9" id="KW-1185">Reference proteome</keyword>
<dbReference type="SUPFAM" id="SSF88946">
    <property type="entry name" value="Sigma2 domain of RNA polymerase sigma factors"/>
    <property type="match status" value="1"/>
</dbReference>
<dbReference type="InterPro" id="IPR013249">
    <property type="entry name" value="RNA_pol_sigma70_r4_t2"/>
</dbReference>
<keyword evidence="5" id="KW-0804">Transcription</keyword>
<dbReference type="Gene3D" id="1.10.10.10">
    <property type="entry name" value="Winged helix-like DNA-binding domain superfamily/Winged helix DNA-binding domain"/>
    <property type="match status" value="1"/>
</dbReference>
<evidence type="ECO:0000256" key="5">
    <source>
        <dbReference type="ARBA" id="ARBA00023163"/>
    </source>
</evidence>
<organism evidence="8 9">
    <name type="scientific">Nocardioides zhouii</name>
    <dbReference type="NCBI Taxonomy" id="1168729"/>
    <lineage>
        <taxon>Bacteria</taxon>
        <taxon>Bacillati</taxon>
        <taxon>Actinomycetota</taxon>
        <taxon>Actinomycetes</taxon>
        <taxon>Propionibacteriales</taxon>
        <taxon>Nocardioidaceae</taxon>
        <taxon>Nocardioides</taxon>
    </lineage>
</organism>
<sequence>MEQRLGDRESFTAWATLRRPHLLRTASFLTGDPGLAEDLVQEALTKVAQRWPRLRDGHPDAYARQILVRDNVSWWRRARFEVASEIVDPGRTPAGDSAVERRMVLLGALGRLTDRQRAVLVLRYFDDLSEAEIAQALGVSTGTVKSTAHLALRRLRELAPELSDLLFLETS</sequence>
<comment type="similarity">
    <text evidence="1">Belongs to the sigma-70 factor family. ECF subfamily.</text>
</comment>
<dbReference type="GO" id="GO:0003677">
    <property type="term" value="F:DNA binding"/>
    <property type="evidence" value="ECO:0007669"/>
    <property type="project" value="UniProtKB-KW"/>
</dbReference>
<dbReference type="PANTHER" id="PTHR43133:SF50">
    <property type="entry name" value="ECF RNA POLYMERASE SIGMA FACTOR SIGM"/>
    <property type="match status" value="1"/>
</dbReference>
<name>A0A4Q2T1W2_9ACTN</name>
<dbReference type="InterPro" id="IPR036388">
    <property type="entry name" value="WH-like_DNA-bd_sf"/>
</dbReference>
<dbReference type="NCBIfam" id="TIGR02983">
    <property type="entry name" value="SigE-fam_strep"/>
    <property type="match status" value="1"/>
</dbReference>
<dbReference type="InterPro" id="IPR007627">
    <property type="entry name" value="RNA_pol_sigma70_r2"/>
</dbReference>
<dbReference type="NCBIfam" id="TIGR02937">
    <property type="entry name" value="sigma70-ECF"/>
    <property type="match status" value="1"/>
</dbReference>
<dbReference type="Pfam" id="PF04542">
    <property type="entry name" value="Sigma70_r2"/>
    <property type="match status" value="1"/>
</dbReference>